<protein>
    <submittedName>
        <fullName evidence="2">Uncharacterized protein</fullName>
    </submittedName>
</protein>
<keyword evidence="1" id="KW-1133">Transmembrane helix</keyword>
<feature type="transmembrane region" description="Helical" evidence="1">
    <location>
        <begin position="7"/>
        <end position="24"/>
    </location>
</feature>
<keyword evidence="1" id="KW-0812">Transmembrane</keyword>
<evidence type="ECO:0000256" key="1">
    <source>
        <dbReference type="SAM" id="Phobius"/>
    </source>
</evidence>
<keyword evidence="1" id="KW-0472">Membrane</keyword>
<reference evidence="3" key="1">
    <citation type="submission" date="2016-08" db="EMBL/GenBank/DDBJ databases">
        <authorList>
            <person name="Varghese N."/>
            <person name="Submissions Spin"/>
        </authorList>
    </citation>
    <scope>NUCLEOTIDE SEQUENCE [LARGE SCALE GENOMIC DNA]</scope>
    <source>
        <strain evidence="3">SGD-1123</strain>
    </source>
</reference>
<dbReference type="OrthoDB" id="2924348at2"/>
<organism evidence="2 3">
    <name type="scientific">[Bacillus] enclensis</name>
    <dbReference type="NCBI Taxonomy" id="1402860"/>
    <lineage>
        <taxon>Bacteria</taxon>
        <taxon>Bacillati</taxon>
        <taxon>Bacillota</taxon>
        <taxon>Bacilli</taxon>
        <taxon>Bacillales</taxon>
        <taxon>Bacillaceae</taxon>
        <taxon>Rossellomorea</taxon>
    </lineage>
</organism>
<dbReference type="Proteomes" id="UP000181997">
    <property type="component" value="Unassembled WGS sequence"/>
</dbReference>
<evidence type="ECO:0000313" key="3">
    <source>
        <dbReference type="Proteomes" id="UP000181997"/>
    </source>
</evidence>
<evidence type="ECO:0000313" key="2">
    <source>
        <dbReference type="EMBL" id="SCC15911.1"/>
    </source>
</evidence>
<dbReference type="AlphaFoldDB" id="A0A0V8HGX0"/>
<dbReference type="EMBL" id="FMAU01000003">
    <property type="protein sequence ID" value="SCC15911.1"/>
    <property type="molecule type" value="Genomic_DNA"/>
</dbReference>
<name>A0A0V8HGX0_9BACI</name>
<proteinExistence type="predicted"/>
<sequence>MKKFIKPFLALEWITILGASSAAYIKWDFPLAVCIGIVVLAAFLTLFFSKMHEMKEEEMNDGK</sequence>
<gene>
    <name evidence="2" type="ORF">GA0061094_2783</name>
</gene>
<dbReference type="RefSeq" id="WP_058298886.1">
    <property type="nucleotide sequence ID" value="NZ_FMAU01000003.1"/>
</dbReference>
<accession>A0A0V8HGX0</accession>
<feature type="transmembrane region" description="Helical" evidence="1">
    <location>
        <begin position="30"/>
        <end position="49"/>
    </location>
</feature>
<keyword evidence="3" id="KW-1185">Reference proteome</keyword>